<evidence type="ECO:0000313" key="2">
    <source>
        <dbReference type="EMBL" id="MCP2272616.1"/>
    </source>
</evidence>
<evidence type="ECO:0000256" key="1">
    <source>
        <dbReference type="ARBA" id="ARBA00010617"/>
    </source>
</evidence>
<dbReference type="SUPFAM" id="SSF48264">
    <property type="entry name" value="Cytochrome P450"/>
    <property type="match status" value="1"/>
</dbReference>
<comment type="caution">
    <text evidence="2">The sequence shown here is derived from an EMBL/GenBank/DDBJ whole genome shotgun (WGS) entry which is preliminary data.</text>
</comment>
<sequence length="406" mass="44746">MAKHESNHDLMTASFWAQPAVVRDELFAELRASEGPVFCPRAGTAGFYALTRHADVVEAARNPGVFSSEPTAVRLDDLPAGTEKYGGSMESMDDPRHARLRRIIAGSFTPRILARFEADIQERVTRLVDDLADRHESDFVETVSTPLTLGTVFSMMGIPVSASHELMPAVNIVLAISDSGNLDFRSPDEREAFIKEKFAVMHGFVADLAEARRARPGEDLISMLVNANVDGECLTDLELGRFFTLLVAAGVETTRHALSHGIHLLTRNPAQRALLLDNLPAAVEEIVRCATPVAWVRRNVTRDYTLHGHTYWRGDRVILYHCSANRDELVFKDPNAFDVTRSPNPHVGYGGGGPHICLGAHLARRQMTALLAELYTRLPGFHATAQPTWVKASLINGIERLPCAVK</sequence>
<accession>A0ABT1IJA3</accession>
<name>A0ABT1IJA3_9PSEU</name>
<protein>
    <submittedName>
        <fullName evidence="2">Cytochrome P450</fullName>
    </submittedName>
</protein>
<proteinExistence type="inferred from homology"/>
<comment type="similarity">
    <text evidence="1">Belongs to the cytochrome P450 family.</text>
</comment>
<dbReference type="Gene3D" id="1.10.630.10">
    <property type="entry name" value="Cytochrome P450"/>
    <property type="match status" value="1"/>
</dbReference>
<organism evidence="2 3">
    <name type="scientific">Actinokineospora diospyrosa</name>
    <dbReference type="NCBI Taxonomy" id="103728"/>
    <lineage>
        <taxon>Bacteria</taxon>
        <taxon>Bacillati</taxon>
        <taxon>Actinomycetota</taxon>
        <taxon>Actinomycetes</taxon>
        <taxon>Pseudonocardiales</taxon>
        <taxon>Pseudonocardiaceae</taxon>
        <taxon>Actinokineospora</taxon>
    </lineage>
</organism>
<dbReference type="EMBL" id="JAMTCO010000013">
    <property type="protein sequence ID" value="MCP2272616.1"/>
    <property type="molecule type" value="Genomic_DNA"/>
</dbReference>
<gene>
    <name evidence="2" type="ORF">LV75_005142</name>
</gene>
<keyword evidence="3" id="KW-1185">Reference proteome</keyword>
<reference evidence="2 3" key="1">
    <citation type="submission" date="2022-06" db="EMBL/GenBank/DDBJ databases">
        <title>Genomic Encyclopedia of Archaeal and Bacterial Type Strains, Phase II (KMG-II): from individual species to whole genera.</title>
        <authorList>
            <person name="Goeker M."/>
        </authorList>
    </citation>
    <scope>NUCLEOTIDE SEQUENCE [LARGE SCALE GENOMIC DNA]</scope>
    <source>
        <strain evidence="2 3">DSM 44255</strain>
    </source>
</reference>
<dbReference type="PANTHER" id="PTHR46696:SF4">
    <property type="entry name" value="BIOTIN BIOSYNTHESIS CYTOCHROME P450"/>
    <property type="match status" value="1"/>
</dbReference>
<evidence type="ECO:0000313" key="3">
    <source>
        <dbReference type="Proteomes" id="UP001205185"/>
    </source>
</evidence>
<dbReference type="Proteomes" id="UP001205185">
    <property type="component" value="Unassembled WGS sequence"/>
</dbReference>
<dbReference type="PRINTS" id="PR00359">
    <property type="entry name" value="BP450"/>
</dbReference>
<dbReference type="PANTHER" id="PTHR46696">
    <property type="entry name" value="P450, PUTATIVE (EUROFUNG)-RELATED"/>
    <property type="match status" value="1"/>
</dbReference>
<dbReference type="InterPro" id="IPR001128">
    <property type="entry name" value="Cyt_P450"/>
</dbReference>
<dbReference type="InterPro" id="IPR036396">
    <property type="entry name" value="Cyt_P450_sf"/>
</dbReference>
<dbReference type="InterPro" id="IPR002397">
    <property type="entry name" value="Cyt_P450_B"/>
</dbReference>
<dbReference type="Pfam" id="PF00067">
    <property type="entry name" value="p450"/>
    <property type="match status" value="2"/>
</dbReference>
<dbReference type="RefSeq" id="WP_253889540.1">
    <property type="nucleotide sequence ID" value="NZ_BAAAVB010000008.1"/>
</dbReference>
<dbReference type="CDD" id="cd11033">
    <property type="entry name" value="CYP142-like"/>
    <property type="match status" value="1"/>
</dbReference>